<dbReference type="Proteomes" id="UP001369958">
    <property type="component" value="Chromosome"/>
</dbReference>
<evidence type="ECO:0000313" key="3">
    <source>
        <dbReference type="Proteomes" id="UP001369958"/>
    </source>
</evidence>
<dbReference type="RefSeq" id="WP_332715750.1">
    <property type="nucleotide sequence ID" value="NZ_CP146275.1"/>
</dbReference>
<evidence type="ECO:0000313" key="2">
    <source>
        <dbReference type="EMBL" id="WWT32263.1"/>
    </source>
</evidence>
<evidence type="ECO:0008006" key="4">
    <source>
        <dbReference type="Google" id="ProtNLM"/>
    </source>
</evidence>
<sequence>MTEANVKRRKSVSPMVERSAHADRSTLMMAKTNAKVQAISACARESLCAKNELGQSDLCRSDAVSPSGQTHQLALAAGDHIRYLARKDELGVIHGTAGRVLDVTTDLTGTLIVRAKVEGRAQLAHACATTSCGSQGLTTDQSFLISDTSMDRHDILVVACRHRHGLEVFFDATEPDTGAKAARLLTDRERPVQDGERHVLLAQILSRSGTRASTPDYLRPCALEHVQVPDQGAHKACQISAARAALGLSHER</sequence>
<dbReference type="InterPro" id="IPR027417">
    <property type="entry name" value="P-loop_NTPase"/>
</dbReference>
<evidence type="ECO:0000256" key="1">
    <source>
        <dbReference type="SAM" id="MobiDB-lite"/>
    </source>
</evidence>
<gene>
    <name evidence="2" type="ORF">V6617_14810</name>
</gene>
<reference evidence="2 3" key="1">
    <citation type="submission" date="2024-02" db="EMBL/GenBank/DDBJ databases">
        <title>Complete genome sequence of Pelagibacterium nitratireducens ZH15.</title>
        <authorList>
            <person name="Zhao L.H."/>
        </authorList>
    </citation>
    <scope>NUCLEOTIDE SEQUENCE [LARGE SCALE GENOMIC DNA]</scope>
    <source>
        <strain evidence="2 3">ZH15</strain>
    </source>
</reference>
<accession>A0ABZ2I047</accession>
<dbReference type="SUPFAM" id="SSF52540">
    <property type="entry name" value="P-loop containing nucleoside triphosphate hydrolases"/>
    <property type="match status" value="1"/>
</dbReference>
<feature type="region of interest" description="Disordered" evidence="1">
    <location>
        <begin position="1"/>
        <end position="20"/>
    </location>
</feature>
<protein>
    <recommendedName>
        <fullName evidence="4">Hedgehog/Intein (Hint) domain-containing protein</fullName>
    </recommendedName>
</protein>
<organism evidence="2 3">
    <name type="scientific">Pelagibacterium nitratireducens</name>
    <dbReference type="NCBI Taxonomy" id="1046114"/>
    <lineage>
        <taxon>Bacteria</taxon>
        <taxon>Pseudomonadati</taxon>
        <taxon>Pseudomonadota</taxon>
        <taxon>Alphaproteobacteria</taxon>
        <taxon>Hyphomicrobiales</taxon>
        <taxon>Devosiaceae</taxon>
        <taxon>Pelagibacterium</taxon>
    </lineage>
</organism>
<proteinExistence type="predicted"/>
<keyword evidence="3" id="KW-1185">Reference proteome</keyword>
<dbReference type="EMBL" id="CP146275">
    <property type="protein sequence ID" value="WWT32263.1"/>
    <property type="molecule type" value="Genomic_DNA"/>
</dbReference>
<name>A0ABZ2I047_9HYPH</name>